<organism evidence="2 3">
    <name type="scientific">Mycolicibacterium cyprinidarum</name>
    <dbReference type="NCBI Taxonomy" id="2860311"/>
    <lineage>
        <taxon>Bacteria</taxon>
        <taxon>Bacillati</taxon>
        <taxon>Actinomycetota</taxon>
        <taxon>Actinomycetes</taxon>
        <taxon>Mycobacteriales</taxon>
        <taxon>Mycobacteriaceae</taxon>
        <taxon>Mycolicibacterium</taxon>
    </lineage>
</organism>
<gene>
    <name evidence="2" type="ORF">NGTWS1702_12760</name>
</gene>
<keyword evidence="3" id="KW-1185">Reference proteome</keyword>
<dbReference type="PANTHER" id="PTHR46865">
    <property type="entry name" value="OXIDOREDUCTASE-RELATED"/>
    <property type="match status" value="1"/>
</dbReference>
<dbReference type="PRINTS" id="PR00420">
    <property type="entry name" value="RNGMNOXGNASE"/>
</dbReference>
<comment type="caution">
    <text evidence="2">The sequence shown here is derived from an EMBL/GenBank/DDBJ whole genome shotgun (WGS) entry which is preliminary data.</text>
</comment>
<dbReference type="Pfam" id="PF01494">
    <property type="entry name" value="FAD_binding_3"/>
    <property type="match status" value="1"/>
</dbReference>
<sequence length="392" mass="42611">MRVAISGAGIAGPTLAYWLQRAGHVPTLIEHAPTLRTGGYVIDFWGLGYEVARRMGIETTIRNAGYQVQSLRAVDAAGRKQAQVSVDAFRRVTDGRYTSIARSDLAAAIYATVADDIETMFGDTITAIDEGPEGVGLTFARAPGREVDLVIGADGLHSTVRRLTFADAGTHERFLGCMVAACVVNGYRPRDELTYVTYNLPGRQAGRFTLRDDRTLFLFVGRAEKPGDVGDVDACRAWLSTEFGDAGWECPQMLAAVDGAEDVYFDVVSQIRLDRWTQGRVALVGDAAACPSLLAGEGTGLAMLEAYVLAGELHAARGDHGRAFGAYERRLRSFVEGKQDGALRMVGFFAAETKLGVWLRNLGMRVAQVPAVANLVLARTFRDDFELPDYRF</sequence>
<proteinExistence type="predicted"/>
<reference evidence="2 3" key="1">
    <citation type="submission" date="2021-08" db="EMBL/GenBank/DDBJ databases">
        <title>Draft genome sequence of Mycolicibacterium sp. NGTWS1702 strain.</title>
        <authorList>
            <person name="Matsumoto M."/>
            <person name="Tang B.C.C."/>
            <person name="Machida Y."/>
            <person name="Matoyama H."/>
            <person name="Kishihara T."/>
            <person name="Sato S."/>
            <person name="Kondo I."/>
            <person name="Sano M."/>
            <person name="Kato G."/>
        </authorList>
    </citation>
    <scope>NUCLEOTIDE SEQUENCE [LARGE SCALE GENOMIC DNA]</scope>
    <source>
        <strain evidence="2 3">NGTWSNA01</strain>
    </source>
</reference>
<name>A0ABQ4V857_9MYCO</name>
<feature type="domain" description="FAD-binding" evidence="1">
    <location>
        <begin position="2"/>
        <end position="317"/>
    </location>
</feature>
<dbReference type="Gene3D" id="3.50.50.60">
    <property type="entry name" value="FAD/NAD(P)-binding domain"/>
    <property type="match status" value="1"/>
</dbReference>
<evidence type="ECO:0000259" key="1">
    <source>
        <dbReference type="Pfam" id="PF01494"/>
    </source>
</evidence>
<dbReference type="InterPro" id="IPR036188">
    <property type="entry name" value="FAD/NAD-bd_sf"/>
</dbReference>
<dbReference type="Proteomes" id="UP001060504">
    <property type="component" value="Unassembled WGS sequence"/>
</dbReference>
<evidence type="ECO:0000313" key="3">
    <source>
        <dbReference type="Proteomes" id="UP001060504"/>
    </source>
</evidence>
<dbReference type="NCBIfam" id="NF005761">
    <property type="entry name" value="PRK07588.1"/>
    <property type="match status" value="1"/>
</dbReference>
<dbReference type="InterPro" id="IPR051704">
    <property type="entry name" value="FAD_aromatic-hydroxylase"/>
</dbReference>
<dbReference type="PANTHER" id="PTHR46865:SF8">
    <property type="entry name" value="POSSIBLE OXIDOREDUCTASE"/>
    <property type="match status" value="1"/>
</dbReference>
<dbReference type="InterPro" id="IPR002938">
    <property type="entry name" value="FAD-bd"/>
</dbReference>
<dbReference type="Gene3D" id="3.30.9.10">
    <property type="entry name" value="D-Amino Acid Oxidase, subunit A, domain 2"/>
    <property type="match status" value="1"/>
</dbReference>
<dbReference type="SUPFAM" id="SSF51905">
    <property type="entry name" value="FAD/NAD(P)-binding domain"/>
    <property type="match status" value="1"/>
</dbReference>
<dbReference type="EMBL" id="BPRH01001351">
    <property type="protein sequence ID" value="GJF13036.1"/>
    <property type="molecule type" value="Genomic_DNA"/>
</dbReference>
<accession>A0ABQ4V857</accession>
<evidence type="ECO:0000313" key="2">
    <source>
        <dbReference type="EMBL" id="GJF13036.1"/>
    </source>
</evidence>
<protein>
    <submittedName>
        <fullName evidence="2">Oxidoreductase</fullName>
    </submittedName>
</protein>